<sequence length="57" mass="6409">VIKKHVLALPDFAKVLQADCDASRTTIGAMLSQEGRAIAYFSMKWNEAKQEYSAYDK</sequence>
<dbReference type="AlphaFoldDB" id="A0AA38KPI4"/>
<dbReference type="InterPro" id="IPR043502">
    <property type="entry name" value="DNA/RNA_pol_sf"/>
</dbReference>
<gene>
    <name evidence="3" type="ORF">KI387_035325</name>
</gene>
<feature type="non-terminal residue" evidence="3">
    <location>
        <position position="57"/>
    </location>
</feature>
<evidence type="ECO:0000259" key="2">
    <source>
        <dbReference type="Pfam" id="PF17919"/>
    </source>
</evidence>
<name>A0AA38KPI4_TAXCH</name>
<organism evidence="3 4">
    <name type="scientific">Taxus chinensis</name>
    <name type="common">Chinese yew</name>
    <name type="synonym">Taxus wallichiana var. chinensis</name>
    <dbReference type="NCBI Taxonomy" id="29808"/>
    <lineage>
        <taxon>Eukaryota</taxon>
        <taxon>Viridiplantae</taxon>
        <taxon>Streptophyta</taxon>
        <taxon>Embryophyta</taxon>
        <taxon>Tracheophyta</taxon>
        <taxon>Spermatophyta</taxon>
        <taxon>Pinopsida</taxon>
        <taxon>Pinidae</taxon>
        <taxon>Conifers II</taxon>
        <taxon>Cupressales</taxon>
        <taxon>Taxaceae</taxon>
        <taxon>Taxus</taxon>
    </lineage>
</organism>
<evidence type="ECO:0000256" key="1">
    <source>
        <dbReference type="ARBA" id="ARBA00023268"/>
    </source>
</evidence>
<dbReference type="InterPro" id="IPR050951">
    <property type="entry name" value="Retrovirus_Pol_polyprotein"/>
</dbReference>
<dbReference type="InterPro" id="IPR041577">
    <property type="entry name" value="RT_RNaseH_2"/>
</dbReference>
<reference evidence="3 4" key="1">
    <citation type="journal article" date="2021" name="Nat. Plants">
        <title>The Taxus genome provides insights into paclitaxel biosynthesis.</title>
        <authorList>
            <person name="Xiong X."/>
            <person name="Gou J."/>
            <person name="Liao Q."/>
            <person name="Li Y."/>
            <person name="Zhou Q."/>
            <person name="Bi G."/>
            <person name="Li C."/>
            <person name="Du R."/>
            <person name="Wang X."/>
            <person name="Sun T."/>
            <person name="Guo L."/>
            <person name="Liang H."/>
            <person name="Lu P."/>
            <person name="Wu Y."/>
            <person name="Zhang Z."/>
            <person name="Ro D.K."/>
            <person name="Shang Y."/>
            <person name="Huang S."/>
            <person name="Yan J."/>
        </authorList>
    </citation>
    <scope>NUCLEOTIDE SEQUENCE [LARGE SCALE GENOMIC DNA]</scope>
    <source>
        <strain evidence="3">Ta-2019</strain>
    </source>
</reference>
<feature type="domain" description="Reverse transcriptase/retrotransposon-derived protein RNase H-like" evidence="2">
    <location>
        <begin position="3"/>
        <end position="57"/>
    </location>
</feature>
<proteinExistence type="predicted"/>
<dbReference type="SUPFAM" id="SSF56672">
    <property type="entry name" value="DNA/RNA polymerases"/>
    <property type="match status" value="1"/>
</dbReference>
<dbReference type="EMBL" id="JAHRHJ020000007">
    <property type="protein sequence ID" value="KAH9307414.1"/>
    <property type="molecule type" value="Genomic_DNA"/>
</dbReference>
<dbReference type="Pfam" id="PF17919">
    <property type="entry name" value="RT_RNaseH_2"/>
    <property type="match status" value="1"/>
</dbReference>
<evidence type="ECO:0000313" key="4">
    <source>
        <dbReference type="Proteomes" id="UP000824469"/>
    </source>
</evidence>
<accession>A0AA38KPI4</accession>
<dbReference type="GO" id="GO:0003824">
    <property type="term" value="F:catalytic activity"/>
    <property type="evidence" value="ECO:0007669"/>
    <property type="project" value="UniProtKB-KW"/>
</dbReference>
<dbReference type="PANTHER" id="PTHR37984">
    <property type="entry name" value="PROTEIN CBG26694"/>
    <property type="match status" value="1"/>
</dbReference>
<comment type="caution">
    <text evidence="3">The sequence shown here is derived from an EMBL/GenBank/DDBJ whole genome shotgun (WGS) entry which is preliminary data.</text>
</comment>
<keyword evidence="4" id="KW-1185">Reference proteome</keyword>
<feature type="non-terminal residue" evidence="3">
    <location>
        <position position="1"/>
    </location>
</feature>
<evidence type="ECO:0000313" key="3">
    <source>
        <dbReference type="EMBL" id="KAH9307414.1"/>
    </source>
</evidence>
<dbReference type="PANTHER" id="PTHR37984:SF5">
    <property type="entry name" value="PROTEIN NYNRIN-LIKE"/>
    <property type="match status" value="1"/>
</dbReference>
<protein>
    <recommendedName>
        <fullName evidence="2">Reverse transcriptase/retrotransposon-derived protein RNase H-like domain-containing protein</fullName>
    </recommendedName>
</protein>
<keyword evidence="1" id="KW-0511">Multifunctional enzyme</keyword>
<dbReference type="Proteomes" id="UP000824469">
    <property type="component" value="Unassembled WGS sequence"/>
</dbReference>